<dbReference type="GO" id="GO:0005737">
    <property type="term" value="C:cytoplasm"/>
    <property type="evidence" value="ECO:0007669"/>
    <property type="project" value="UniProtKB-SubCell"/>
</dbReference>
<accession>A0A6F9DWH0</accession>
<evidence type="ECO:0000313" key="9">
    <source>
        <dbReference type="EMBL" id="CAB3267797.1"/>
    </source>
</evidence>
<dbReference type="GO" id="GO:0005634">
    <property type="term" value="C:nucleus"/>
    <property type="evidence" value="ECO:0007669"/>
    <property type="project" value="UniProtKB-SubCell"/>
</dbReference>
<dbReference type="InterPro" id="IPR016024">
    <property type="entry name" value="ARM-type_fold"/>
</dbReference>
<feature type="domain" description="Importin N-terminal" evidence="8">
    <location>
        <begin position="29"/>
        <end position="95"/>
    </location>
</feature>
<evidence type="ECO:0000256" key="7">
    <source>
        <dbReference type="ARBA" id="ARBA00023242"/>
    </source>
</evidence>
<dbReference type="Gene3D" id="1.25.10.10">
    <property type="entry name" value="Leucine-rich Repeat Variant"/>
    <property type="match status" value="1"/>
</dbReference>
<dbReference type="SUPFAM" id="SSF48371">
    <property type="entry name" value="ARM repeat"/>
    <property type="match status" value="1"/>
</dbReference>
<dbReference type="GO" id="GO:0006611">
    <property type="term" value="P:protein export from nucleus"/>
    <property type="evidence" value="ECO:0007669"/>
    <property type="project" value="InterPro"/>
</dbReference>
<evidence type="ECO:0000256" key="3">
    <source>
        <dbReference type="ARBA" id="ARBA00009466"/>
    </source>
</evidence>
<proteinExistence type="evidence at transcript level"/>
<evidence type="ECO:0000256" key="5">
    <source>
        <dbReference type="ARBA" id="ARBA00022490"/>
    </source>
</evidence>
<dbReference type="InterPro" id="IPR001494">
    <property type="entry name" value="Importin-beta_N"/>
</dbReference>
<reference evidence="9" key="1">
    <citation type="submission" date="2020-04" db="EMBL/GenBank/DDBJ databases">
        <authorList>
            <person name="Neveu A P."/>
        </authorList>
    </citation>
    <scope>NUCLEOTIDE SEQUENCE</scope>
    <source>
        <tissue evidence="9">Whole embryo</tissue>
    </source>
</reference>
<dbReference type="PANTHER" id="PTHR21452:SF4">
    <property type="entry name" value="EXPORTIN-6"/>
    <property type="match status" value="1"/>
</dbReference>
<comment type="similarity">
    <text evidence="3">Belongs to the exportin family.</text>
</comment>
<dbReference type="PROSITE" id="PS50166">
    <property type="entry name" value="IMPORTIN_B_NT"/>
    <property type="match status" value="1"/>
</dbReference>
<dbReference type="SMART" id="SM00913">
    <property type="entry name" value="IBN_N"/>
    <property type="match status" value="1"/>
</dbReference>
<evidence type="ECO:0000256" key="2">
    <source>
        <dbReference type="ARBA" id="ARBA00004496"/>
    </source>
</evidence>
<dbReference type="EMBL" id="LR791935">
    <property type="protein sequence ID" value="CAB3267797.1"/>
    <property type="molecule type" value="mRNA"/>
</dbReference>
<dbReference type="PANTHER" id="PTHR21452">
    <property type="entry name" value="EXPORTIN-6"/>
    <property type="match status" value="1"/>
</dbReference>
<dbReference type="InterPro" id="IPR040016">
    <property type="entry name" value="XPO6"/>
</dbReference>
<evidence type="ECO:0000256" key="1">
    <source>
        <dbReference type="ARBA" id="ARBA00004123"/>
    </source>
</evidence>
<keyword evidence="6" id="KW-0653">Protein transport</keyword>
<dbReference type="InterPro" id="IPR013598">
    <property type="entry name" value="Exportin-1/Importin-b-like"/>
</dbReference>
<dbReference type="InterPro" id="IPR011989">
    <property type="entry name" value="ARM-like"/>
</dbReference>
<gene>
    <name evidence="9" type="primary">Xpo6</name>
</gene>
<name>A0A6F9DWH0_9ASCI</name>
<keyword evidence="4" id="KW-0813">Transport</keyword>
<dbReference type="Pfam" id="PF08389">
    <property type="entry name" value="Xpo1"/>
    <property type="match status" value="1"/>
</dbReference>
<evidence type="ECO:0000256" key="4">
    <source>
        <dbReference type="ARBA" id="ARBA00022448"/>
    </source>
</evidence>
<keyword evidence="7" id="KW-0539">Nucleus</keyword>
<dbReference type="GO" id="GO:0005049">
    <property type="term" value="F:nuclear export signal receptor activity"/>
    <property type="evidence" value="ECO:0007669"/>
    <property type="project" value="InterPro"/>
</dbReference>
<comment type="subcellular location">
    <subcellularLocation>
        <location evidence="2">Cytoplasm</location>
    </subcellularLocation>
    <subcellularLocation>
        <location evidence="1">Nucleus</location>
    </subcellularLocation>
</comment>
<keyword evidence="5" id="KW-0963">Cytoplasm</keyword>
<evidence type="ECO:0000259" key="8">
    <source>
        <dbReference type="PROSITE" id="PS50166"/>
    </source>
</evidence>
<dbReference type="Pfam" id="PF03810">
    <property type="entry name" value="IBN_N"/>
    <property type="match status" value="1"/>
</dbReference>
<organism evidence="9">
    <name type="scientific">Phallusia mammillata</name>
    <dbReference type="NCBI Taxonomy" id="59560"/>
    <lineage>
        <taxon>Eukaryota</taxon>
        <taxon>Metazoa</taxon>
        <taxon>Chordata</taxon>
        <taxon>Tunicata</taxon>
        <taxon>Ascidiacea</taxon>
        <taxon>Phlebobranchia</taxon>
        <taxon>Ascidiidae</taxon>
        <taxon>Phallusia</taxon>
    </lineage>
</organism>
<sequence length="1122" mass="128569">MEDEMLTGLERVMTEFFHPSTSNQRKREIEEQLTKFGNQNGAWKNCLHIFTKTRNEYVMMYCLSVLENLVNKMWVGFDPGAKSEIRQSLNHILLHRKDVPQFISNKLIKVIVDIGRVDWPMFYPNFFTGLLELAGSSNGEFGDTRTLGLIALRIASEELAAPREDVSAQRKEELKKLLLAQVPSMLKVTLDVLHAEWMHHFMQLTEVSMTTPPPSPSSGESNLFDLFSGTTQDGTLPRVTNTFEISPHSVTIITHALECLCHLFSWIPLTVNINNDLLSQIFRYARLGSCLSGHKSQNLSVLSDLGSHAMGCINELLAKNFVPHNFEDFLVRIFRQTFHLLQQLTKGDNTRECLEGLDDSYLEKFIEFLRLFVTMHFSRIDMNASFPLMPFLTLLFKFTFNQSSHEHFLNCMDIWEVLIDYIIDKAEQQKDDKKSTLTRYKEGMLQFATATLQHIQFRLNQSYLEELDNVATDENGHTEWQTYLIENLEIVAKICRLYPTEMLSILFPILEETSLVYLQANWSLIHQQPQQNHSQLHCALKDLTTALQCFGRLSELFIVEHFRDRMDKASALIEKCLRIAHYGIPLQLYQNSSLVPAQIIQDVIEVHAEALAALQPFSHWLSRLYSEAQQAGDSQAQLAQYLNGYLDVISPILTKQVPDKVVLSASHTLLSMVTTVRATFLSQSPIVEKLFRDVSNGSCNKLAMQIQCLIYKALSNLLLLPWPNTPECEQKWEVREQHHTAFIKSLFADFYALSNNAADLQHNSAVIEQAKPVINRTLVILSEIVEAIADEVLKSREICYRSLQHCIEFSLQLFPIYLTHPDITEYLMGFFLIIFRALRRQMGAQQIAAIIQSFLVTFTPEQLQSTILHENSAGVRVIEKFIKILELVIDEPGSEFKTFTPNIIVLAVEQIYPIVSQRPSPEVKGALFCLLHRLLSKRHRYFFPSPVLAALLQDGSLNTSKTGTVSHKPQFLAIMTAYGQSFLQSDITIFKQNLESLEELNKRQKLFEKLHNLFSEEGVLFQFVNVLIQTLINKSHALLQEEICGTVFNMSSADMEFFHKNFLQQFLQNTVGLTVDQKNSLYNAFKPETDLPSFTSNILRFVNDLRYFRLCNSSLPEGTVHF</sequence>
<dbReference type="GO" id="GO:0031267">
    <property type="term" value="F:small GTPase binding"/>
    <property type="evidence" value="ECO:0007669"/>
    <property type="project" value="InterPro"/>
</dbReference>
<protein>
    <submittedName>
        <fullName evidence="9">Exportin-6</fullName>
    </submittedName>
</protein>
<evidence type="ECO:0000256" key="6">
    <source>
        <dbReference type="ARBA" id="ARBA00022927"/>
    </source>
</evidence>
<dbReference type="AlphaFoldDB" id="A0A6F9DWH0"/>